<comment type="caution">
    <text evidence="2">The sequence shown here is derived from an EMBL/GenBank/DDBJ whole genome shotgun (WGS) entry which is preliminary data.</text>
</comment>
<gene>
    <name evidence="2" type="ORF">F2P47_04200</name>
</gene>
<comment type="similarity">
    <text evidence="1">Belongs to the UPF0260 family.</text>
</comment>
<dbReference type="EMBL" id="WESC01000003">
    <property type="protein sequence ID" value="KAB7741611.1"/>
    <property type="molecule type" value="Genomic_DNA"/>
</dbReference>
<evidence type="ECO:0000313" key="2">
    <source>
        <dbReference type="EMBL" id="KAB7741611.1"/>
    </source>
</evidence>
<protein>
    <recommendedName>
        <fullName evidence="1">UPF0260 protein F2P47_04200</fullName>
    </recommendedName>
</protein>
<keyword evidence="3" id="KW-1185">Reference proteome</keyword>
<organism evidence="2 3">
    <name type="scientific">Parvibaculum sedimenti</name>
    <dbReference type="NCBI Taxonomy" id="2608632"/>
    <lineage>
        <taxon>Bacteria</taxon>
        <taxon>Pseudomonadati</taxon>
        <taxon>Pseudomonadota</taxon>
        <taxon>Alphaproteobacteria</taxon>
        <taxon>Hyphomicrobiales</taxon>
        <taxon>Parvibaculaceae</taxon>
        <taxon>Parvibaculum</taxon>
    </lineage>
</organism>
<evidence type="ECO:0000256" key="1">
    <source>
        <dbReference type="HAMAP-Rule" id="MF_00676"/>
    </source>
</evidence>
<dbReference type="Pfam" id="PF03692">
    <property type="entry name" value="CxxCxxCC"/>
    <property type="match status" value="1"/>
</dbReference>
<dbReference type="PANTHER" id="PTHR37421:SF1">
    <property type="entry name" value="UPF0260 PROTEIN YCGN"/>
    <property type="match status" value="1"/>
</dbReference>
<accession>A0A6N6VKU2</accession>
<dbReference type="PANTHER" id="PTHR37421">
    <property type="entry name" value="UPF0260 PROTEIN YCGN"/>
    <property type="match status" value="1"/>
</dbReference>
<dbReference type="PIRSF" id="PIRSF006173">
    <property type="entry name" value="UCP006173"/>
    <property type="match status" value="1"/>
</dbReference>
<dbReference type="NCBIfam" id="NF003501">
    <property type="entry name" value="PRK05170.1-5"/>
    <property type="match status" value="1"/>
</dbReference>
<sequence>MKRQADIEPFWKRKTLEEMTRKEWESLCDGCAKCCLVKLEDEDTLEISFTSSVCKLLDCDSCRCKDYPNRSKHVPDCVQLTPEVIYEVSWMPPSCAYRLIAEGKDLPSWHPLVSGETESVHRAGMSVRGKVVSEEEVDFDDICDYIVDWPKLIAD</sequence>
<dbReference type="InterPro" id="IPR005358">
    <property type="entry name" value="Puta_zinc/iron-chelating_dom"/>
</dbReference>
<reference evidence="2 3" key="1">
    <citation type="submission" date="2019-09" db="EMBL/GenBank/DDBJ databases">
        <title>Parvibaculum sedimenti sp. nov., isolated from sediment.</title>
        <authorList>
            <person name="Wang Y."/>
        </authorList>
    </citation>
    <scope>NUCLEOTIDE SEQUENCE [LARGE SCALE GENOMIC DNA]</scope>
    <source>
        <strain evidence="2 3">HXT-9</strain>
    </source>
</reference>
<dbReference type="InterPro" id="IPR008228">
    <property type="entry name" value="UCP006173"/>
</dbReference>
<proteinExistence type="inferred from homology"/>
<dbReference type="HAMAP" id="MF_00676">
    <property type="entry name" value="UPF0260"/>
    <property type="match status" value="1"/>
</dbReference>
<dbReference type="NCBIfam" id="NF003507">
    <property type="entry name" value="PRK05170.2-5"/>
    <property type="match status" value="1"/>
</dbReference>
<dbReference type="RefSeq" id="WP_152214914.1">
    <property type="nucleotide sequence ID" value="NZ_JBAQYD010000196.1"/>
</dbReference>
<dbReference type="AlphaFoldDB" id="A0A6N6VKU2"/>
<name>A0A6N6VKU2_9HYPH</name>
<evidence type="ECO:0000313" key="3">
    <source>
        <dbReference type="Proteomes" id="UP000468901"/>
    </source>
</evidence>
<dbReference type="Proteomes" id="UP000468901">
    <property type="component" value="Unassembled WGS sequence"/>
</dbReference>